<dbReference type="Proteomes" id="UP000756921">
    <property type="component" value="Unassembled WGS sequence"/>
</dbReference>
<comment type="caution">
    <text evidence="2">The sequence shown here is derived from an EMBL/GenBank/DDBJ whole genome shotgun (WGS) entry which is preliminary data.</text>
</comment>
<feature type="region of interest" description="Disordered" evidence="1">
    <location>
        <begin position="38"/>
        <end position="161"/>
    </location>
</feature>
<feature type="compositionally biased region" description="Basic and acidic residues" evidence="1">
    <location>
        <begin position="351"/>
        <end position="364"/>
    </location>
</feature>
<proteinExistence type="predicted"/>
<dbReference type="OrthoDB" id="3792259at2759"/>
<protein>
    <submittedName>
        <fullName evidence="2">Uncharacterized protein</fullName>
    </submittedName>
</protein>
<evidence type="ECO:0000256" key="1">
    <source>
        <dbReference type="SAM" id="MobiDB-lite"/>
    </source>
</evidence>
<organism evidence="2 3">
    <name type="scientific">Paraphaeosphaeria minitans</name>
    <dbReference type="NCBI Taxonomy" id="565426"/>
    <lineage>
        <taxon>Eukaryota</taxon>
        <taxon>Fungi</taxon>
        <taxon>Dikarya</taxon>
        <taxon>Ascomycota</taxon>
        <taxon>Pezizomycotina</taxon>
        <taxon>Dothideomycetes</taxon>
        <taxon>Pleosporomycetidae</taxon>
        <taxon>Pleosporales</taxon>
        <taxon>Massarineae</taxon>
        <taxon>Didymosphaeriaceae</taxon>
        <taxon>Paraphaeosphaeria</taxon>
    </lineage>
</organism>
<feature type="compositionally biased region" description="Polar residues" evidence="1">
    <location>
        <begin position="368"/>
        <end position="386"/>
    </location>
</feature>
<evidence type="ECO:0000313" key="2">
    <source>
        <dbReference type="EMBL" id="KAF9739663.1"/>
    </source>
</evidence>
<sequence length="541" mass="60585">MDACYGRNVCGYSWADDEDEFDLEHLKATAASFEYYSNSASGSDEVASDGDNEGGNGSSSATSAEHSDDEDCDYDDHDIPPRPSTPEPSFRGDDDERKFPSRPSTPEPELPADTSDWHTQPSDDAATTQAQAQAQADARPGKKLPAPPEFYLQTPFEHDRPPGLPPNTLYYLEYSAPWKPAYEELMWEGSHSYAGAYLKNKVQRGVDCRKTMMLHGSPLRQEVKYEEEVEDSWREEYELELALQEEFELEEAYQEDFELEEDTSWDEAAMVEKWEMKQTKEKNVKTFEVYKDEDGVKKELEEDIVDGAREESDVAAAFATSPPTILTPKDNLAQEAQKAGNLDLVSANDSYESKKHDSVHEGHDTGLFPNNESLSRSTTPESSAIVSTDDEIDMVKDSRFVLLLDEENAPEVGDEDDMRNMLSSTAMEEEQKDQINTFSSAVGSSWSAAHDTTCEDSPSHKLVSITPITHVKGLRGPVLKESAFTKVIRSTNLPDTLTQDRKDEDISRRLKTLCRIRRASKKHCRGLGSGILYALAHLPRS</sequence>
<feature type="compositionally biased region" description="Basic and acidic residues" evidence="1">
    <location>
        <begin position="90"/>
        <end position="99"/>
    </location>
</feature>
<dbReference type="AlphaFoldDB" id="A0A9P6GR17"/>
<dbReference type="EMBL" id="WJXW01000002">
    <property type="protein sequence ID" value="KAF9739663.1"/>
    <property type="molecule type" value="Genomic_DNA"/>
</dbReference>
<name>A0A9P6GR17_9PLEO</name>
<gene>
    <name evidence="2" type="ORF">PMIN01_02297</name>
</gene>
<evidence type="ECO:0000313" key="3">
    <source>
        <dbReference type="Proteomes" id="UP000756921"/>
    </source>
</evidence>
<feature type="region of interest" description="Disordered" evidence="1">
    <location>
        <begin position="350"/>
        <end position="386"/>
    </location>
</feature>
<accession>A0A9P6GR17</accession>
<feature type="compositionally biased region" description="Low complexity" evidence="1">
    <location>
        <begin position="123"/>
        <end position="138"/>
    </location>
</feature>
<feature type="compositionally biased region" description="Acidic residues" evidence="1">
    <location>
        <begin position="67"/>
        <end position="76"/>
    </location>
</feature>
<keyword evidence="3" id="KW-1185">Reference proteome</keyword>
<reference evidence="2" key="1">
    <citation type="journal article" date="2020" name="Mol. Plant Microbe Interact.">
        <title>Genome Sequence of the Biocontrol Agent Coniothyrium minitans strain Conio (IMI 134523).</title>
        <authorList>
            <person name="Patel D."/>
            <person name="Shittu T.A."/>
            <person name="Baroncelli R."/>
            <person name="Muthumeenakshi S."/>
            <person name="Osborne T.H."/>
            <person name="Janganan T.K."/>
            <person name="Sreenivasaprasad S."/>
        </authorList>
    </citation>
    <scope>NUCLEOTIDE SEQUENCE</scope>
    <source>
        <strain evidence="2">Conio</strain>
    </source>
</reference>